<evidence type="ECO:0000256" key="3">
    <source>
        <dbReference type="SAM" id="SignalP"/>
    </source>
</evidence>
<name>A0ABT3T278_9GAMM</name>
<keyword evidence="6" id="KW-1185">Reference proteome</keyword>
<dbReference type="PANTHER" id="PTHR35527">
    <property type="entry name" value="CHOLOYLGLYCINE HYDROLASE"/>
    <property type="match status" value="1"/>
</dbReference>
<feature type="chain" id="PRO_5045288447" evidence="3">
    <location>
        <begin position="41"/>
        <end position="386"/>
    </location>
</feature>
<dbReference type="EMBL" id="SHNO01000001">
    <property type="protein sequence ID" value="MCX2975950.1"/>
    <property type="molecule type" value="Genomic_DNA"/>
</dbReference>
<sequence>MFYTFRLLFWDGQAKMNMSKMVSCLVAVALVSLQVSSASACTFITLTGADGTVVASRTMEWGAFDLSPEMTFVPSGTAFSAMTMPDGQDGAEWVAKYNIAGVTLLGQMLFGDGVNSEGLNVSLLYLPGFAEYQAYDPDKASISLAPVDVAGFLLSQHATVAEVRNGLNNIRVVPIVTPELGEAAPVHFSVTDKSGDQIVIEYLDGALSVYDKTLGVMTNSPPYDWHINNARNYVNMRADAWPSRDVNGIDIAPMGYGSGLIGLPGDFTPPSRFIRALAWTQTARPTEGGEDTVHESIRILSNFVLPMEAVDKKLNPAELEVLKYGGTQYTVSYDLRNLKVYFQTSDNPSVRSVDMSTFDFDALSGPIKLPMRNLAAPFSTDVTPAS</sequence>
<evidence type="ECO:0000256" key="1">
    <source>
        <dbReference type="ARBA" id="ARBA00006625"/>
    </source>
</evidence>
<evidence type="ECO:0000259" key="4">
    <source>
        <dbReference type="Pfam" id="PF02275"/>
    </source>
</evidence>
<feature type="domain" description="Choloylglycine hydrolase/NAAA C-terminal" evidence="4">
    <location>
        <begin position="41"/>
        <end position="362"/>
    </location>
</feature>
<evidence type="ECO:0000256" key="2">
    <source>
        <dbReference type="ARBA" id="ARBA00022801"/>
    </source>
</evidence>
<feature type="signal peptide" evidence="3">
    <location>
        <begin position="1"/>
        <end position="40"/>
    </location>
</feature>
<dbReference type="PANTHER" id="PTHR35527:SF2">
    <property type="entry name" value="HYDROLASE"/>
    <property type="match status" value="1"/>
</dbReference>
<keyword evidence="2 5" id="KW-0378">Hydrolase</keyword>
<dbReference type="Proteomes" id="UP001143304">
    <property type="component" value="Unassembled WGS sequence"/>
</dbReference>
<protein>
    <submittedName>
        <fullName evidence="5">Linear amide C-N hydrolase</fullName>
    </submittedName>
</protein>
<gene>
    <name evidence="5" type="ORF">EYC82_01095</name>
</gene>
<keyword evidence="3" id="KW-0732">Signal</keyword>
<dbReference type="GO" id="GO:0016787">
    <property type="term" value="F:hydrolase activity"/>
    <property type="evidence" value="ECO:0007669"/>
    <property type="project" value="UniProtKB-KW"/>
</dbReference>
<evidence type="ECO:0000313" key="5">
    <source>
        <dbReference type="EMBL" id="MCX2975950.1"/>
    </source>
</evidence>
<accession>A0ABT3T278</accession>
<dbReference type="Pfam" id="PF02275">
    <property type="entry name" value="CBAH"/>
    <property type="match status" value="1"/>
</dbReference>
<dbReference type="InterPro" id="IPR052193">
    <property type="entry name" value="Peptidase_C59"/>
</dbReference>
<dbReference type="Gene3D" id="3.60.60.10">
    <property type="entry name" value="Penicillin V Acylase, Chain A"/>
    <property type="match status" value="1"/>
</dbReference>
<evidence type="ECO:0000313" key="6">
    <source>
        <dbReference type="Proteomes" id="UP001143304"/>
    </source>
</evidence>
<comment type="similarity">
    <text evidence="1">Belongs to the peptidase C59 family.</text>
</comment>
<dbReference type="InterPro" id="IPR029055">
    <property type="entry name" value="Ntn_hydrolases_N"/>
</dbReference>
<reference evidence="5" key="1">
    <citation type="submission" date="2019-02" db="EMBL/GenBank/DDBJ databases">
        <authorList>
            <person name="Li S.-H."/>
        </authorList>
    </citation>
    <scope>NUCLEOTIDE SEQUENCE</scope>
    <source>
        <strain evidence="5">IMCC11814</strain>
    </source>
</reference>
<comment type="caution">
    <text evidence="5">The sequence shown here is derived from an EMBL/GenBank/DDBJ whole genome shotgun (WGS) entry which is preliminary data.</text>
</comment>
<organism evidence="5 6">
    <name type="scientific">Candidatus Marimicrobium litorale</name>
    <dbReference type="NCBI Taxonomy" id="2518991"/>
    <lineage>
        <taxon>Bacteria</taxon>
        <taxon>Pseudomonadati</taxon>
        <taxon>Pseudomonadota</taxon>
        <taxon>Gammaproteobacteria</taxon>
        <taxon>Cellvibrionales</taxon>
        <taxon>Halieaceae</taxon>
        <taxon>Marimicrobium</taxon>
    </lineage>
</organism>
<dbReference type="SUPFAM" id="SSF56235">
    <property type="entry name" value="N-terminal nucleophile aminohydrolases (Ntn hydrolases)"/>
    <property type="match status" value="1"/>
</dbReference>
<proteinExistence type="inferred from homology"/>
<dbReference type="InterPro" id="IPR029132">
    <property type="entry name" value="CBAH/NAAA_C"/>
</dbReference>